<protein>
    <submittedName>
        <fullName evidence="2">Putative secreted protein</fullName>
    </submittedName>
</protein>
<feature type="chain" id="PRO_5014610799" evidence="1">
    <location>
        <begin position="22"/>
        <end position="72"/>
    </location>
</feature>
<keyword evidence="1" id="KW-0732">Signal</keyword>
<dbReference type="AlphaFoldDB" id="A0A2M4D3W2"/>
<name>A0A2M4D3W2_ANODA</name>
<evidence type="ECO:0000313" key="2">
    <source>
        <dbReference type="EMBL" id="MBW72260.1"/>
    </source>
</evidence>
<reference evidence="2" key="1">
    <citation type="submission" date="2018-01" db="EMBL/GenBank/DDBJ databases">
        <title>An insight into the sialome of Amazonian anophelines.</title>
        <authorList>
            <person name="Ribeiro J.M."/>
            <person name="Scarpassa V."/>
            <person name="Calvo E."/>
        </authorList>
    </citation>
    <scope>NUCLEOTIDE SEQUENCE</scope>
</reference>
<feature type="signal peptide" evidence="1">
    <location>
        <begin position="1"/>
        <end position="21"/>
    </location>
</feature>
<sequence>MWNRLSYCLWHCLLLLRPLRACFAPLRVFSWSRKTSTLRVRSVFARSRRGKSTSNITGYTARWSACSIGWMI</sequence>
<evidence type="ECO:0000256" key="1">
    <source>
        <dbReference type="SAM" id="SignalP"/>
    </source>
</evidence>
<accession>A0A2M4D3W2</accession>
<organism evidence="2">
    <name type="scientific">Anopheles darlingi</name>
    <name type="common">Mosquito</name>
    <dbReference type="NCBI Taxonomy" id="43151"/>
    <lineage>
        <taxon>Eukaryota</taxon>
        <taxon>Metazoa</taxon>
        <taxon>Ecdysozoa</taxon>
        <taxon>Arthropoda</taxon>
        <taxon>Hexapoda</taxon>
        <taxon>Insecta</taxon>
        <taxon>Pterygota</taxon>
        <taxon>Neoptera</taxon>
        <taxon>Endopterygota</taxon>
        <taxon>Diptera</taxon>
        <taxon>Nematocera</taxon>
        <taxon>Culicoidea</taxon>
        <taxon>Culicidae</taxon>
        <taxon>Anophelinae</taxon>
        <taxon>Anopheles</taxon>
    </lineage>
</organism>
<proteinExistence type="predicted"/>
<dbReference type="EMBL" id="GGFL01008082">
    <property type="protein sequence ID" value="MBW72260.1"/>
    <property type="molecule type" value="Transcribed_RNA"/>
</dbReference>